<dbReference type="InterPro" id="IPR006148">
    <property type="entry name" value="Glc/Gal-6P_isomerase"/>
</dbReference>
<organism evidence="7 8">
    <name type="scientific">Humicola insolens</name>
    <name type="common">Soft-rot fungus</name>
    <dbReference type="NCBI Taxonomy" id="85995"/>
    <lineage>
        <taxon>Eukaryota</taxon>
        <taxon>Fungi</taxon>
        <taxon>Dikarya</taxon>
        <taxon>Ascomycota</taxon>
        <taxon>Pezizomycotina</taxon>
        <taxon>Sordariomycetes</taxon>
        <taxon>Sordariomycetidae</taxon>
        <taxon>Sordariales</taxon>
        <taxon>Chaetomiaceae</taxon>
        <taxon>Mycothermus</taxon>
    </lineage>
</organism>
<dbReference type="NCBIfam" id="TIGR00502">
    <property type="entry name" value="nagB"/>
    <property type="match status" value="1"/>
</dbReference>
<dbReference type="EC" id="3.5.99.6" evidence="3"/>
<proteinExistence type="inferred from homology"/>
<feature type="region of interest" description="Disordered" evidence="5">
    <location>
        <begin position="334"/>
        <end position="402"/>
    </location>
</feature>
<feature type="compositionally biased region" description="Acidic residues" evidence="5">
    <location>
        <begin position="351"/>
        <end position="362"/>
    </location>
</feature>
<dbReference type="PANTHER" id="PTHR11280">
    <property type="entry name" value="GLUCOSAMINE-6-PHOSPHATE ISOMERASE"/>
    <property type="match status" value="1"/>
</dbReference>
<keyword evidence="8" id="KW-1185">Reference proteome</keyword>
<feature type="compositionally biased region" description="Basic and acidic residues" evidence="5">
    <location>
        <begin position="302"/>
        <end position="311"/>
    </location>
</feature>
<dbReference type="Gene3D" id="3.40.50.1360">
    <property type="match status" value="1"/>
</dbReference>
<evidence type="ECO:0000256" key="5">
    <source>
        <dbReference type="SAM" id="MobiDB-lite"/>
    </source>
</evidence>
<sequence>MRFIIRDDPTAASAHVANYIVDRINRFSPTPKHPFALGLPTGSTPLGVYQILVEKYKAGEVSFENVVTFNMDEYIGIPRHHPESYHTFMWKHLFSHINIHPRNVHILNGNAPDLAAECTEYEAKIRAAGGIELFLAGMGEDGHIAFNEPGSSLASHNCIKALSHSTVLANSRFFGGDSASVPRTALTVGVQTVLNAREVVVLVLGPRKALALQRCLEGGVNHMWTLSALQLHPNAMIVCDEDATLELQVKTVKYFKEIEKLAQDHDSHHPLRTTTNPPKNAMSTATTPALTTSPTNTSPEDAPDRGSTSDEHYYTYNARTTDLDTFMAHFTQEASEPRWVPDPDPNTNSDSDLDLADDDDFVPDSMSSRIIGDPNPLRRATPSSPGEGQDDDDDVDDEMMQGVAEVSVVEGTLMRPVEVSRGRGLM</sequence>
<comment type="catalytic activity">
    <reaction evidence="1">
        <text>alpha-D-glucosamine 6-phosphate + H2O = beta-D-fructose 6-phosphate + NH4(+)</text>
        <dbReference type="Rhea" id="RHEA:12172"/>
        <dbReference type="ChEBI" id="CHEBI:15377"/>
        <dbReference type="ChEBI" id="CHEBI:28938"/>
        <dbReference type="ChEBI" id="CHEBI:57634"/>
        <dbReference type="ChEBI" id="CHEBI:75989"/>
        <dbReference type="EC" id="3.5.99.6"/>
    </reaction>
</comment>
<dbReference type="HAMAP" id="MF_01241">
    <property type="entry name" value="GlcN6P_deamin"/>
    <property type="match status" value="1"/>
</dbReference>
<reference evidence="7 8" key="1">
    <citation type="journal article" date="2024" name="Commun. Biol.">
        <title>Comparative genomic analysis of thermophilic fungi reveals convergent evolutionary adaptations and gene losses.</title>
        <authorList>
            <person name="Steindorff A.S."/>
            <person name="Aguilar-Pontes M.V."/>
            <person name="Robinson A.J."/>
            <person name="Andreopoulos B."/>
            <person name="LaButti K."/>
            <person name="Kuo A."/>
            <person name="Mondo S."/>
            <person name="Riley R."/>
            <person name="Otillar R."/>
            <person name="Haridas S."/>
            <person name="Lipzen A."/>
            <person name="Grimwood J."/>
            <person name="Schmutz J."/>
            <person name="Clum A."/>
            <person name="Reid I.D."/>
            <person name="Moisan M.C."/>
            <person name="Butler G."/>
            <person name="Nguyen T.T.M."/>
            <person name="Dewar K."/>
            <person name="Conant G."/>
            <person name="Drula E."/>
            <person name="Henrissat B."/>
            <person name="Hansel C."/>
            <person name="Singer S."/>
            <person name="Hutchinson M.I."/>
            <person name="de Vries R.P."/>
            <person name="Natvig D.O."/>
            <person name="Powell A.J."/>
            <person name="Tsang A."/>
            <person name="Grigoriev I.V."/>
        </authorList>
    </citation>
    <scope>NUCLEOTIDE SEQUENCE [LARGE SCALE GENOMIC DNA]</scope>
    <source>
        <strain evidence="7 8">CBS 620.91</strain>
    </source>
</reference>
<evidence type="ECO:0000313" key="7">
    <source>
        <dbReference type="EMBL" id="KAL1842246.1"/>
    </source>
</evidence>
<keyword evidence="4" id="KW-0378">Hydrolase</keyword>
<comment type="caution">
    <text evidence="7">The sequence shown here is derived from an EMBL/GenBank/DDBJ whole genome shotgun (WGS) entry which is preliminary data.</text>
</comment>
<name>A0ABR3VL95_HUMIN</name>
<dbReference type="SUPFAM" id="SSF100950">
    <property type="entry name" value="NagB/RpiA/CoA transferase-like"/>
    <property type="match status" value="1"/>
</dbReference>
<evidence type="ECO:0000256" key="2">
    <source>
        <dbReference type="ARBA" id="ARBA00005526"/>
    </source>
</evidence>
<comment type="similarity">
    <text evidence="2">Belongs to the glucosamine/galactosamine-6-phosphate isomerase family.</text>
</comment>
<accession>A0ABR3VL95</accession>
<evidence type="ECO:0000259" key="6">
    <source>
        <dbReference type="Pfam" id="PF01182"/>
    </source>
</evidence>
<dbReference type="InterPro" id="IPR037171">
    <property type="entry name" value="NagB/RpiA_transferase-like"/>
</dbReference>
<gene>
    <name evidence="7" type="ORF">VTJ49DRAFT_5724</name>
</gene>
<feature type="compositionally biased region" description="Acidic residues" evidence="5">
    <location>
        <begin position="388"/>
        <end position="399"/>
    </location>
</feature>
<evidence type="ECO:0000256" key="1">
    <source>
        <dbReference type="ARBA" id="ARBA00000644"/>
    </source>
</evidence>
<dbReference type="Proteomes" id="UP001583172">
    <property type="component" value="Unassembled WGS sequence"/>
</dbReference>
<feature type="region of interest" description="Disordered" evidence="5">
    <location>
        <begin position="265"/>
        <end position="311"/>
    </location>
</feature>
<dbReference type="InterPro" id="IPR004547">
    <property type="entry name" value="Glucosamine6P_isomerase"/>
</dbReference>
<dbReference type="EMBL" id="JAZGSY010000049">
    <property type="protein sequence ID" value="KAL1842246.1"/>
    <property type="molecule type" value="Genomic_DNA"/>
</dbReference>
<evidence type="ECO:0000313" key="8">
    <source>
        <dbReference type="Proteomes" id="UP001583172"/>
    </source>
</evidence>
<feature type="domain" description="Glucosamine/galactosamine-6-phosphate isomerase" evidence="6">
    <location>
        <begin position="8"/>
        <end position="224"/>
    </location>
</feature>
<protein>
    <recommendedName>
        <fullName evidence="3">glucosamine-6-phosphate deaminase</fullName>
        <ecNumber evidence="3">3.5.99.6</ecNumber>
    </recommendedName>
</protein>
<dbReference type="PANTHER" id="PTHR11280:SF5">
    <property type="entry name" value="GLUCOSAMINE-6-PHOSPHATE ISOMERASE"/>
    <property type="match status" value="1"/>
</dbReference>
<dbReference type="Pfam" id="PF01182">
    <property type="entry name" value="Glucosamine_iso"/>
    <property type="match status" value="1"/>
</dbReference>
<dbReference type="InterPro" id="IPR018321">
    <property type="entry name" value="Glucosamine6P_isomerase_CS"/>
</dbReference>
<dbReference type="CDD" id="cd01399">
    <property type="entry name" value="GlcN6P_deaminase"/>
    <property type="match status" value="1"/>
</dbReference>
<feature type="compositionally biased region" description="Low complexity" evidence="5">
    <location>
        <begin position="281"/>
        <end position="299"/>
    </location>
</feature>
<dbReference type="PROSITE" id="PS01161">
    <property type="entry name" value="GLC_GALNAC_ISOMERASE"/>
    <property type="match status" value="1"/>
</dbReference>
<evidence type="ECO:0000256" key="4">
    <source>
        <dbReference type="ARBA" id="ARBA00022801"/>
    </source>
</evidence>
<evidence type="ECO:0000256" key="3">
    <source>
        <dbReference type="ARBA" id="ARBA00012680"/>
    </source>
</evidence>